<dbReference type="InterPro" id="IPR002941">
    <property type="entry name" value="DNA_methylase_N4/N6"/>
</dbReference>
<reference evidence="11 12" key="1">
    <citation type="submission" date="2021-08" db="EMBL/GenBank/DDBJ databases">
        <authorList>
            <person name="Peeters C."/>
        </authorList>
    </citation>
    <scope>NUCLEOTIDE SEQUENCE [LARGE SCALE GENOMIC DNA]</scope>
    <source>
        <strain evidence="11 12">LMG 23994</strain>
    </source>
</reference>
<dbReference type="InterPro" id="IPR017985">
    <property type="entry name" value="MeTrfase_CN4_CS"/>
</dbReference>
<dbReference type="EC" id="2.1.1.-" evidence="8"/>
<evidence type="ECO:0000313" key="11">
    <source>
        <dbReference type="EMBL" id="CAG9169813.1"/>
    </source>
</evidence>
<evidence type="ECO:0000256" key="7">
    <source>
        <dbReference type="ARBA" id="ARBA00049120"/>
    </source>
</evidence>
<dbReference type="RefSeq" id="WP_224001264.1">
    <property type="nucleotide sequence ID" value="NZ_CAJZAF010000007.1"/>
</dbReference>
<keyword evidence="6" id="KW-0238">DNA-binding</keyword>
<name>A0ABM8WQV8_9BURK</name>
<dbReference type="InterPro" id="IPR029063">
    <property type="entry name" value="SAM-dependent_MTases_sf"/>
</dbReference>
<dbReference type="Pfam" id="PF14338">
    <property type="entry name" value="Mrr_N"/>
    <property type="match status" value="1"/>
</dbReference>
<dbReference type="InterPro" id="IPR025745">
    <property type="entry name" value="Mrr-like_N_dom"/>
</dbReference>
<feature type="domain" description="DNA methylase N-4/N-6" evidence="9">
    <location>
        <begin position="134"/>
        <end position="394"/>
    </location>
</feature>
<proteinExistence type="inferred from homology"/>
<evidence type="ECO:0000256" key="6">
    <source>
        <dbReference type="ARBA" id="ARBA00023125"/>
    </source>
</evidence>
<organism evidence="11 12">
    <name type="scientific">Cupriavidus pinatubonensis</name>
    <dbReference type="NCBI Taxonomy" id="248026"/>
    <lineage>
        <taxon>Bacteria</taxon>
        <taxon>Pseudomonadati</taxon>
        <taxon>Pseudomonadota</taxon>
        <taxon>Betaproteobacteria</taxon>
        <taxon>Burkholderiales</taxon>
        <taxon>Burkholderiaceae</taxon>
        <taxon>Cupriavidus</taxon>
    </lineage>
</organism>
<sequence>MRSTSTQLDLFAHVAAAYADAPASTLDNATLYGIIAERAGLEPDELETRIPIGKAGALHNAAKRRIRWYQQTLKQLGVIERVDGERGIWKLTENAGQDLQKAAAGVKLVAFSTELGIAVWSRCESVFGCLNEPIALCVTSPPYPLRQARAYGNPDEARYVDFICEALEPVVRNLIAGGSVVLNISNDIFEAKSPARSLYVERLILALHDRLGLWLMDRMPWVNFSKPPGPTWWACVNRVQLTTAYEPVFWFTNDPARVRSDNRRVLEAHSDRHLRLMQAGGAQRSAIYGDGAYRIRPDSYGRLTEGKIPRNVIQRGHACNDTLAYRQHAAAIGVPTHGAMQPTSIPDFFIRFLTEPGDLVVDTFGGTIRTGLAAERLGRRWLVTEWILQYLRGAAELFRDFPGFGMHPALATVGKKAC</sequence>
<evidence type="ECO:0000313" key="12">
    <source>
        <dbReference type="Proteomes" id="UP000701702"/>
    </source>
</evidence>
<evidence type="ECO:0000256" key="2">
    <source>
        <dbReference type="ARBA" id="ARBA00022603"/>
    </source>
</evidence>
<comment type="similarity">
    <text evidence="1">Belongs to the N(4)/N(6)-methyltransferase family. N(4) subfamily.</text>
</comment>
<keyword evidence="5" id="KW-0680">Restriction system</keyword>
<evidence type="ECO:0000259" key="10">
    <source>
        <dbReference type="Pfam" id="PF14338"/>
    </source>
</evidence>
<keyword evidence="4" id="KW-0949">S-adenosyl-L-methionine</keyword>
<protein>
    <recommendedName>
        <fullName evidence="8">Methyltransferase</fullName>
        <ecNumber evidence="8">2.1.1.-</ecNumber>
    </recommendedName>
</protein>
<dbReference type="Proteomes" id="UP000701702">
    <property type="component" value="Unassembled WGS sequence"/>
</dbReference>
<evidence type="ECO:0000256" key="5">
    <source>
        <dbReference type="ARBA" id="ARBA00022747"/>
    </source>
</evidence>
<dbReference type="SUPFAM" id="SSF53335">
    <property type="entry name" value="S-adenosyl-L-methionine-dependent methyltransferases"/>
    <property type="match status" value="1"/>
</dbReference>
<comment type="caution">
    <text evidence="11">The sequence shown here is derived from an EMBL/GenBank/DDBJ whole genome shotgun (WGS) entry which is preliminary data.</text>
</comment>
<dbReference type="PRINTS" id="PR00508">
    <property type="entry name" value="S21N4MTFRASE"/>
</dbReference>
<dbReference type="InterPro" id="IPR001091">
    <property type="entry name" value="RM_Methyltransferase"/>
</dbReference>
<evidence type="ECO:0000256" key="8">
    <source>
        <dbReference type="RuleBase" id="RU362026"/>
    </source>
</evidence>
<evidence type="ECO:0000256" key="3">
    <source>
        <dbReference type="ARBA" id="ARBA00022679"/>
    </source>
</evidence>
<keyword evidence="3" id="KW-0808">Transferase</keyword>
<evidence type="ECO:0000259" key="9">
    <source>
        <dbReference type="Pfam" id="PF01555"/>
    </source>
</evidence>
<comment type="catalytic activity">
    <reaction evidence="7">
        <text>a 2'-deoxycytidine in DNA + S-adenosyl-L-methionine = an N(4)-methyl-2'-deoxycytidine in DNA + S-adenosyl-L-homocysteine + H(+)</text>
        <dbReference type="Rhea" id="RHEA:16857"/>
        <dbReference type="Rhea" id="RHEA-COMP:11369"/>
        <dbReference type="Rhea" id="RHEA-COMP:13674"/>
        <dbReference type="ChEBI" id="CHEBI:15378"/>
        <dbReference type="ChEBI" id="CHEBI:57856"/>
        <dbReference type="ChEBI" id="CHEBI:59789"/>
        <dbReference type="ChEBI" id="CHEBI:85452"/>
        <dbReference type="ChEBI" id="CHEBI:137933"/>
        <dbReference type="EC" id="2.1.1.113"/>
    </reaction>
</comment>
<feature type="domain" description="Restriction system protein Mrr-like N-terminal" evidence="10">
    <location>
        <begin position="20"/>
        <end position="95"/>
    </location>
</feature>
<dbReference type="PROSITE" id="PS00093">
    <property type="entry name" value="N4_MTASE"/>
    <property type="match status" value="1"/>
</dbReference>
<evidence type="ECO:0000256" key="4">
    <source>
        <dbReference type="ARBA" id="ARBA00022691"/>
    </source>
</evidence>
<keyword evidence="12" id="KW-1185">Reference proteome</keyword>
<dbReference type="Pfam" id="PF01555">
    <property type="entry name" value="N6_N4_Mtase"/>
    <property type="match status" value="1"/>
</dbReference>
<gene>
    <name evidence="11" type="ORF">LMG23994_01676</name>
</gene>
<accession>A0ABM8WQV8</accession>
<dbReference type="EMBL" id="CAJZAF010000007">
    <property type="protein sequence ID" value="CAG9169813.1"/>
    <property type="molecule type" value="Genomic_DNA"/>
</dbReference>
<dbReference type="Gene3D" id="3.40.50.150">
    <property type="entry name" value="Vaccinia Virus protein VP39"/>
    <property type="match status" value="1"/>
</dbReference>
<evidence type="ECO:0000256" key="1">
    <source>
        <dbReference type="ARBA" id="ARBA00010203"/>
    </source>
</evidence>
<keyword evidence="2" id="KW-0489">Methyltransferase</keyword>